<evidence type="ECO:0000259" key="9">
    <source>
        <dbReference type="Pfam" id="PF25198"/>
    </source>
</evidence>
<comment type="similarity">
    <text evidence="2">Belongs to the GerABKC lipoprotein family.</text>
</comment>
<evidence type="ECO:0000313" key="10">
    <source>
        <dbReference type="EMBL" id="OMD49699.1"/>
    </source>
</evidence>
<evidence type="ECO:0000313" key="12">
    <source>
        <dbReference type="Proteomes" id="UP000187313"/>
    </source>
</evidence>
<dbReference type="PANTHER" id="PTHR35789:SF1">
    <property type="entry name" value="SPORE GERMINATION PROTEIN B3"/>
    <property type="match status" value="1"/>
</dbReference>
<dbReference type="PROSITE" id="PS51257">
    <property type="entry name" value="PROKAR_LIPOPROTEIN"/>
    <property type="match status" value="1"/>
</dbReference>
<dbReference type="GO" id="GO:0016020">
    <property type="term" value="C:membrane"/>
    <property type="evidence" value="ECO:0007669"/>
    <property type="project" value="UniProtKB-SubCell"/>
</dbReference>
<reference evidence="11 13" key="1">
    <citation type="submission" date="2016-11" db="EMBL/GenBank/DDBJ databases">
        <title>Paenibacillus species isolates.</title>
        <authorList>
            <person name="Beno S.M."/>
        </authorList>
    </citation>
    <scope>NUCLEOTIDE SEQUENCE [LARGE SCALE GENOMIC DNA]</scope>
    <source>
        <strain evidence="11 13">FSL H7-0443</strain>
        <strain evidence="10 12">FSL R5-0923</strain>
    </source>
</reference>
<dbReference type="InterPro" id="IPR008844">
    <property type="entry name" value="Spore_GerAC-like"/>
</dbReference>
<dbReference type="Pfam" id="PF25198">
    <property type="entry name" value="Spore_GerAC_N"/>
    <property type="match status" value="1"/>
</dbReference>
<comment type="subcellular location">
    <subcellularLocation>
        <location evidence="1">Membrane</location>
        <topology evidence="1">Lipid-anchor</topology>
    </subcellularLocation>
</comment>
<sequence>MKRRSLLLCLLVLIQIGLTGCWSRQEMNDLAIAVGIGIDKIGDQYQVSAQVVLPSQIAGSKGGSPQSPVNLYKETGNTVYEALRKITTISPRKIYISHLRILVLSEALAKEGINDVLDFMSRDTEARNDYFIVVAKDARAEDTLKILTSLEKIPAVRLFSSLETSEKKWAPTSTVTLGTLITELVSKGKNPVLTGVVINGNVDAGETPKNVETVDSPTELKYSGLAVFKEDKLIGWLNQEESKVYNYLTNKVKSTISFINCPQDKDKKISLDIFKAESKVKGSMNGNNPEISIEQHIETDLGEVQCRNLDLTNPKTITELEQIANVKVEHLFQTTIKKVQQEYKSDIFGFGEVIHRSNPQAWKKLKDNWDQTFVNLPVNVKMNIEIRQLGKVTNSFLEETK</sequence>
<dbReference type="NCBIfam" id="TIGR02887">
    <property type="entry name" value="spore_ger_x_C"/>
    <property type="match status" value="1"/>
</dbReference>
<dbReference type="EMBL" id="MPTW01000023">
    <property type="protein sequence ID" value="OME64866.1"/>
    <property type="molecule type" value="Genomic_DNA"/>
</dbReference>
<dbReference type="InterPro" id="IPR057336">
    <property type="entry name" value="GerAC_N"/>
</dbReference>
<evidence type="ECO:0000256" key="4">
    <source>
        <dbReference type="ARBA" id="ARBA00022729"/>
    </source>
</evidence>
<keyword evidence="6" id="KW-0564">Palmitate</keyword>
<dbReference type="InterPro" id="IPR046953">
    <property type="entry name" value="Spore_GerAC-like_C"/>
</dbReference>
<gene>
    <name evidence="10" type="ORF">BSK51_18740</name>
    <name evidence="11" type="ORF">BSK65_26505</name>
</gene>
<dbReference type="Gene3D" id="6.20.190.10">
    <property type="entry name" value="Nutrient germinant receptor protein C, domain 1"/>
    <property type="match status" value="1"/>
</dbReference>
<evidence type="ECO:0000256" key="2">
    <source>
        <dbReference type="ARBA" id="ARBA00007886"/>
    </source>
</evidence>
<accession>A0A1R0Z9C5</accession>
<evidence type="ECO:0000259" key="8">
    <source>
        <dbReference type="Pfam" id="PF05504"/>
    </source>
</evidence>
<evidence type="ECO:0000313" key="11">
    <source>
        <dbReference type="EMBL" id="OME64866.1"/>
    </source>
</evidence>
<dbReference type="PANTHER" id="PTHR35789">
    <property type="entry name" value="SPORE GERMINATION PROTEIN B3"/>
    <property type="match status" value="1"/>
</dbReference>
<dbReference type="EMBL" id="MPTD01000012">
    <property type="protein sequence ID" value="OMD49699.1"/>
    <property type="molecule type" value="Genomic_DNA"/>
</dbReference>
<keyword evidence="5" id="KW-0472">Membrane</keyword>
<proteinExistence type="inferred from homology"/>
<keyword evidence="7" id="KW-0449">Lipoprotein</keyword>
<evidence type="ECO:0000256" key="5">
    <source>
        <dbReference type="ARBA" id="ARBA00023136"/>
    </source>
</evidence>
<evidence type="ECO:0000256" key="7">
    <source>
        <dbReference type="ARBA" id="ARBA00023288"/>
    </source>
</evidence>
<dbReference type="Proteomes" id="UP000187313">
    <property type="component" value="Unassembled WGS sequence"/>
</dbReference>
<evidence type="ECO:0000256" key="1">
    <source>
        <dbReference type="ARBA" id="ARBA00004635"/>
    </source>
</evidence>
<keyword evidence="4" id="KW-0732">Signal</keyword>
<evidence type="ECO:0000256" key="3">
    <source>
        <dbReference type="ARBA" id="ARBA00022544"/>
    </source>
</evidence>
<organism evidence="11 13">
    <name type="scientific">Paenibacillus odorifer</name>
    <dbReference type="NCBI Taxonomy" id="189426"/>
    <lineage>
        <taxon>Bacteria</taxon>
        <taxon>Bacillati</taxon>
        <taxon>Bacillota</taxon>
        <taxon>Bacilli</taxon>
        <taxon>Bacillales</taxon>
        <taxon>Paenibacillaceae</taxon>
        <taxon>Paenibacillus</taxon>
    </lineage>
</organism>
<name>A0A1R0Z9C5_9BACL</name>
<dbReference type="OrthoDB" id="9816067at2"/>
<keyword evidence="12" id="KW-1185">Reference proteome</keyword>
<feature type="domain" description="Spore germination GerAC-like C-terminal" evidence="8">
    <location>
        <begin position="223"/>
        <end position="390"/>
    </location>
</feature>
<evidence type="ECO:0000256" key="6">
    <source>
        <dbReference type="ARBA" id="ARBA00023139"/>
    </source>
</evidence>
<dbReference type="InterPro" id="IPR038501">
    <property type="entry name" value="Spore_GerAC_C_sf"/>
</dbReference>
<dbReference type="Gene3D" id="3.30.300.210">
    <property type="entry name" value="Nutrient germinant receptor protein C, domain 3"/>
    <property type="match status" value="1"/>
</dbReference>
<keyword evidence="3" id="KW-0309">Germination</keyword>
<dbReference type="AlphaFoldDB" id="A0A1R0Z9C5"/>
<evidence type="ECO:0000313" key="13">
    <source>
        <dbReference type="Proteomes" id="UP000187425"/>
    </source>
</evidence>
<dbReference type="Pfam" id="PF05504">
    <property type="entry name" value="Spore_GerAC"/>
    <property type="match status" value="1"/>
</dbReference>
<dbReference type="RefSeq" id="WP_076286655.1">
    <property type="nucleotide sequence ID" value="NZ_MPTD01000012.1"/>
</dbReference>
<comment type="caution">
    <text evidence="11">The sequence shown here is derived from an EMBL/GenBank/DDBJ whole genome shotgun (WGS) entry which is preliminary data.</text>
</comment>
<feature type="domain" description="Spore germination protein N-terminal" evidence="9">
    <location>
        <begin position="24"/>
        <end position="196"/>
    </location>
</feature>
<protein>
    <submittedName>
        <fullName evidence="11">Spore gernimation protein GerC</fullName>
    </submittedName>
</protein>
<dbReference type="GO" id="GO:0009847">
    <property type="term" value="P:spore germination"/>
    <property type="evidence" value="ECO:0007669"/>
    <property type="project" value="InterPro"/>
</dbReference>
<dbReference type="Proteomes" id="UP000187425">
    <property type="component" value="Unassembled WGS sequence"/>
</dbReference>